<keyword evidence="1" id="KW-0812">Transmembrane</keyword>
<accession>A0ABU0XHK8</accession>
<dbReference type="InterPro" id="IPR009339">
    <property type="entry name" value="DUF998"/>
</dbReference>
<keyword evidence="3" id="KW-1185">Reference proteome</keyword>
<evidence type="ECO:0000313" key="2">
    <source>
        <dbReference type="EMBL" id="MDQ4214622.1"/>
    </source>
</evidence>
<dbReference type="RefSeq" id="WP_308489565.1">
    <property type="nucleotide sequence ID" value="NZ_JAVFCB010000006.1"/>
</dbReference>
<feature type="transmembrane region" description="Helical" evidence="1">
    <location>
        <begin position="287"/>
        <end position="306"/>
    </location>
</feature>
<feature type="transmembrane region" description="Helical" evidence="1">
    <location>
        <begin position="179"/>
        <end position="199"/>
    </location>
</feature>
<keyword evidence="1" id="KW-1133">Transmembrane helix</keyword>
<dbReference type="EMBL" id="JAVFCB010000006">
    <property type="protein sequence ID" value="MDQ4214622.1"/>
    <property type="molecule type" value="Genomic_DNA"/>
</dbReference>
<name>A0ABU0XHK8_9MICO</name>
<evidence type="ECO:0000313" key="3">
    <source>
        <dbReference type="Proteomes" id="UP001230289"/>
    </source>
</evidence>
<dbReference type="Proteomes" id="UP001230289">
    <property type="component" value="Unassembled WGS sequence"/>
</dbReference>
<feature type="transmembrane region" description="Helical" evidence="1">
    <location>
        <begin position="147"/>
        <end position="167"/>
    </location>
</feature>
<gene>
    <name evidence="2" type="ORF">RBR11_11925</name>
</gene>
<feature type="transmembrane region" description="Helical" evidence="1">
    <location>
        <begin position="219"/>
        <end position="240"/>
    </location>
</feature>
<feature type="transmembrane region" description="Helical" evidence="1">
    <location>
        <begin position="29"/>
        <end position="49"/>
    </location>
</feature>
<keyword evidence="1" id="KW-0472">Membrane</keyword>
<feature type="transmembrane region" description="Helical" evidence="1">
    <location>
        <begin position="61"/>
        <end position="84"/>
    </location>
</feature>
<feature type="transmembrane region" description="Helical" evidence="1">
    <location>
        <begin position="260"/>
        <end position="281"/>
    </location>
</feature>
<organism evidence="2 3">
    <name type="scientific">Microbacterium capsulatum</name>
    <dbReference type="NCBI Taxonomy" id="3041921"/>
    <lineage>
        <taxon>Bacteria</taxon>
        <taxon>Bacillati</taxon>
        <taxon>Actinomycetota</taxon>
        <taxon>Actinomycetes</taxon>
        <taxon>Micrococcales</taxon>
        <taxon>Microbacteriaceae</taxon>
        <taxon>Microbacterium</taxon>
    </lineage>
</organism>
<feature type="transmembrane region" description="Helical" evidence="1">
    <location>
        <begin position="113"/>
        <end position="135"/>
    </location>
</feature>
<feature type="transmembrane region" description="Helical" evidence="1">
    <location>
        <begin position="313"/>
        <end position="332"/>
    </location>
</feature>
<sequence length="392" mass="41998">MRTQWNRLVERMRRARATASPQEIHETDALLVGIAAFVLGFLVALALFWHRTLSIAGPWSVGVVAAAGGAVVAALSFALGRVALRLEVRDARRDPDPVDPRDGFPEPGQRLRWYELAAIGLAHAAVALLALFGLAELLAAGFRDAPVFPFPGAVLVGVALALTAYVCHLSAAALSPSSISLILAVFLVIGALTAMLEATDPHWWRDNLSALGMAANASAPAFNGTLIVAGIMVTTIARYATASVPIPEPRDRRGRDLVRIGLVLIGVLLACVGVFPVDAFFVLHNTVATGMAVVFAGIVVGLPWLLRRISRVFVALGWAYVLVIALLGVFFATGYYNLTVVELIAGVLILSWIIVFLRAASVDHGPWDVELERRRAAAAVREVTEFHQLDVE</sequence>
<dbReference type="Pfam" id="PF06197">
    <property type="entry name" value="DUF998"/>
    <property type="match status" value="1"/>
</dbReference>
<comment type="caution">
    <text evidence="2">The sequence shown here is derived from an EMBL/GenBank/DDBJ whole genome shotgun (WGS) entry which is preliminary data.</text>
</comment>
<reference evidence="2 3" key="1">
    <citation type="submission" date="2023-08" db="EMBL/GenBank/DDBJ databases">
        <title>Microbacterium sp. nov., isolated from a waste landfill.</title>
        <authorList>
            <person name="Wen W."/>
        </authorList>
    </citation>
    <scope>NUCLEOTIDE SEQUENCE [LARGE SCALE GENOMIC DNA]</scope>
    <source>
        <strain evidence="2 3">ASV81</strain>
    </source>
</reference>
<proteinExistence type="predicted"/>
<feature type="transmembrane region" description="Helical" evidence="1">
    <location>
        <begin position="338"/>
        <end position="357"/>
    </location>
</feature>
<protein>
    <submittedName>
        <fullName evidence="2">DUF998 domain-containing protein</fullName>
    </submittedName>
</protein>
<evidence type="ECO:0000256" key="1">
    <source>
        <dbReference type="SAM" id="Phobius"/>
    </source>
</evidence>